<comment type="caution">
    <text evidence="1">The sequence shown here is derived from an EMBL/GenBank/DDBJ whole genome shotgun (WGS) entry which is preliminary data.</text>
</comment>
<evidence type="ECO:0000313" key="2">
    <source>
        <dbReference type="Proteomes" id="UP001443914"/>
    </source>
</evidence>
<reference evidence="1" key="1">
    <citation type="submission" date="2024-03" db="EMBL/GenBank/DDBJ databases">
        <title>WGS assembly of Saponaria officinalis var. Norfolk2.</title>
        <authorList>
            <person name="Jenkins J."/>
            <person name="Shu S."/>
            <person name="Grimwood J."/>
            <person name="Barry K."/>
            <person name="Goodstein D."/>
            <person name="Schmutz J."/>
            <person name="Leebens-Mack J."/>
            <person name="Osbourn A."/>
        </authorList>
    </citation>
    <scope>NUCLEOTIDE SEQUENCE [LARGE SCALE GENOMIC DNA]</scope>
    <source>
        <strain evidence="1">JIC</strain>
    </source>
</reference>
<dbReference type="AlphaFoldDB" id="A0AAW1MKQ7"/>
<dbReference type="Proteomes" id="UP001443914">
    <property type="component" value="Unassembled WGS sequence"/>
</dbReference>
<protein>
    <submittedName>
        <fullName evidence="1">Uncharacterized protein</fullName>
    </submittedName>
</protein>
<evidence type="ECO:0000313" key="1">
    <source>
        <dbReference type="EMBL" id="KAK9748798.1"/>
    </source>
</evidence>
<sequence>MPVPDFILEIAQGGAEIAQAYPMFDEMFGSVHVQNEVRLSTTMTKDGDIQDKLQHRNINLLPICQPKVNDFQKDEVCTSCDHCVVDEMDELHSSVSPKYVAQHVFDELLALILTSDPDLVATIDYIDCINVLQLSLDVHLVEKTKSNIHTYRNGVPRVHVNNLDPSYSLTDIIHAARKCPIGFKPVDNAQFPCVSVILDGMSQLTSDKEITSVMNIARNESIQCDSKSASNKFRDSKAEYLNHEQQLISKLGQLDISYFQDLVFIDARQECFRCMLIHGYHPSDQTPRYRDELHDLKLRSGYSNFHVYTSVGYTRVLSDLATYGPGNNIGDDGVVAAPKHISNTLYYDMTWLQLLSVTFVSDTVSILAGSMSKFSFYGYRVLPNSACVQKTYNLHQYRNDLLIWNELRRGEHFNKSDNKSLCPSLQFMPHL</sequence>
<proteinExistence type="predicted"/>
<dbReference type="EMBL" id="JBDFQZ010000002">
    <property type="protein sequence ID" value="KAK9748798.1"/>
    <property type="molecule type" value="Genomic_DNA"/>
</dbReference>
<organism evidence="1 2">
    <name type="scientific">Saponaria officinalis</name>
    <name type="common">Common soapwort</name>
    <name type="synonym">Lychnis saponaria</name>
    <dbReference type="NCBI Taxonomy" id="3572"/>
    <lineage>
        <taxon>Eukaryota</taxon>
        <taxon>Viridiplantae</taxon>
        <taxon>Streptophyta</taxon>
        <taxon>Embryophyta</taxon>
        <taxon>Tracheophyta</taxon>
        <taxon>Spermatophyta</taxon>
        <taxon>Magnoliopsida</taxon>
        <taxon>eudicotyledons</taxon>
        <taxon>Gunneridae</taxon>
        <taxon>Pentapetalae</taxon>
        <taxon>Caryophyllales</taxon>
        <taxon>Caryophyllaceae</taxon>
        <taxon>Caryophylleae</taxon>
        <taxon>Saponaria</taxon>
    </lineage>
</organism>
<name>A0AAW1MKQ7_SAPOF</name>
<gene>
    <name evidence="1" type="ORF">RND81_02G081900</name>
</gene>
<accession>A0AAW1MKQ7</accession>
<keyword evidence="2" id="KW-1185">Reference proteome</keyword>